<keyword evidence="5 10" id="KW-0479">Metal-binding</keyword>
<dbReference type="NCBIfam" id="TIGR01854">
    <property type="entry name" value="lipid_A_lpxH"/>
    <property type="match status" value="1"/>
</dbReference>
<dbReference type="PANTHER" id="PTHR34990">
    <property type="entry name" value="UDP-2,3-DIACYLGLUCOSAMINE HYDROLASE-RELATED"/>
    <property type="match status" value="1"/>
</dbReference>
<feature type="binding site" evidence="10">
    <location>
        <position position="11"/>
    </location>
    <ligand>
        <name>Mn(2+)</name>
        <dbReference type="ChEBI" id="CHEBI:29035"/>
        <label>1</label>
    </ligand>
</feature>
<evidence type="ECO:0000256" key="10">
    <source>
        <dbReference type="HAMAP-Rule" id="MF_00575"/>
    </source>
</evidence>
<feature type="binding site" evidence="10">
    <location>
        <position position="42"/>
    </location>
    <ligand>
        <name>Mn(2+)</name>
        <dbReference type="ChEBI" id="CHEBI:29035"/>
        <label>1</label>
    </ligand>
</feature>
<dbReference type="RefSeq" id="WP_182583902.1">
    <property type="nucleotide sequence ID" value="NZ_JABVCQ010000016.1"/>
</dbReference>
<feature type="binding site" evidence="10">
    <location>
        <position position="9"/>
    </location>
    <ligand>
        <name>Mn(2+)</name>
        <dbReference type="ChEBI" id="CHEBI:29035"/>
        <label>1</label>
    </ligand>
</feature>
<dbReference type="Proteomes" id="UP000548632">
    <property type="component" value="Unassembled WGS sequence"/>
</dbReference>
<dbReference type="GO" id="GO:0019897">
    <property type="term" value="C:extrinsic component of plasma membrane"/>
    <property type="evidence" value="ECO:0007669"/>
    <property type="project" value="UniProtKB-UniRule"/>
</dbReference>
<feature type="binding site" evidence="10">
    <location>
        <position position="165"/>
    </location>
    <ligand>
        <name>substrate</name>
    </ligand>
</feature>
<comment type="function">
    <text evidence="10">Hydrolyzes the pyrophosphate bond of UDP-2,3-diacylglucosamine to yield 2,3-diacylglucosamine 1-phosphate (lipid X) and UMP by catalyzing the attack of water at the alpha-P atom. Involved in the biosynthesis of lipid A, a phosphorylated glycolipid that anchors the lipopolysaccharide to the outer membrane of the cell.</text>
</comment>
<evidence type="ECO:0000256" key="6">
    <source>
        <dbReference type="ARBA" id="ARBA00022801"/>
    </source>
</evidence>
<feature type="binding site" evidence="10">
    <location>
        <position position="196"/>
    </location>
    <ligand>
        <name>substrate</name>
    </ligand>
</feature>
<dbReference type="GO" id="GO:0030145">
    <property type="term" value="F:manganese ion binding"/>
    <property type="evidence" value="ECO:0007669"/>
    <property type="project" value="UniProtKB-UniRule"/>
</dbReference>
<dbReference type="AlphaFoldDB" id="A0A839HB85"/>
<dbReference type="GO" id="GO:0009245">
    <property type="term" value="P:lipid A biosynthetic process"/>
    <property type="evidence" value="ECO:0007669"/>
    <property type="project" value="UniProtKB-UniRule"/>
</dbReference>
<feature type="binding site" evidence="10">
    <location>
        <position position="80"/>
    </location>
    <ligand>
        <name>Mn(2+)</name>
        <dbReference type="ChEBI" id="CHEBI:29035"/>
        <label>2</label>
    </ligand>
</feature>
<keyword evidence="9 10" id="KW-0464">Manganese</keyword>
<evidence type="ECO:0000256" key="7">
    <source>
        <dbReference type="ARBA" id="ARBA00023098"/>
    </source>
</evidence>
<evidence type="ECO:0000256" key="2">
    <source>
        <dbReference type="ARBA" id="ARBA00022516"/>
    </source>
</evidence>
<feature type="binding site" evidence="10">
    <location>
        <position position="198"/>
    </location>
    <ligand>
        <name>Mn(2+)</name>
        <dbReference type="ChEBI" id="CHEBI:29035"/>
        <label>1</label>
    </ligand>
</feature>
<dbReference type="GO" id="GO:0008758">
    <property type="term" value="F:UDP-2,3-diacylglucosamine hydrolase activity"/>
    <property type="evidence" value="ECO:0007669"/>
    <property type="project" value="UniProtKB-UniRule"/>
</dbReference>
<feature type="binding site" evidence="10">
    <location>
        <position position="196"/>
    </location>
    <ligand>
        <name>Mn(2+)</name>
        <dbReference type="ChEBI" id="CHEBI:29035"/>
        <label>2</label>
    </ligand>
</feature>
<evidence type="ECO:0000256" key="4">
    <source>
        <dbReference type="ARBA" id="ARBA00022556"/>
    </source>
</evidence>
<dbReference type="UniPathway" id="UPA00359">
    <property type="reaction ID" value="UER00480"/>
</dbReference>
<feature type="binding site" evidence="10">
    <location>
        <position position="123"/>
    </location>
    <ligand>
        <name>substrate</name>
    </ligand>
</feature>
<feature type="domain" description="Calcineurin-like phosphoesterase" evidence="11">
    <location>
        <begin position="5"/>
        <end position="200"/>
    </location>
</feature>
<comment type="pathway">
    <text evidence="10">Glycolipid biosynthesis; lipid IV(A) biosynthesis; lipid IV(A) from (3R)-3-hydroxytetradecanoyl-[acyl-carrier-protein] and UDP-N-acetyl-alpha-D-glucosamine: step 4/6.</text>
</comment>
<evidence type="ECO:0000313" key="12">
    <source>
        <dbReference type="EMBL" id="MBB1126273.1"/>
    </source>
</evidence>
<evidence type="ECO:0000256" key="8">
    <source>
        <dbReference type="ARBA" id="ARBA00023136"/>
    </source>
</evidence>
<evidence type="ECO:0000256" key="9">
    <source>
        <dbReference type="ARBA" id="ARBA00023211"/>
    </source>
</evidence>
<evidence type="ECO:0000256" key="1">
    <source>
        <dbReference type="ARBA" id="ARBA00022475"/>
    </source>
</evidence>
<comment type="caution">
    <text evidence="12">The sequence shown here is derived from an EMBL/GenBank/DDBJ whole genome shotgun (WGS) entry which is preliminary data.</text>
</comment>
<feature type="binding site" evidence="10">
    <location>
        <position position="168"/>
    </location>
    <ligand>
        <name>substrate</name>
    </ligand>
</feature>
<dbReference type="InterPro" id="IPR010138">
    <property type="entry name" value="UDP-diacylglucosamine_Hdrlase"/>
</dbReference>
<dbReference type="PANTHER" id="PTHR34990:SF1">
    <property type="entry name" value="UDP-2,3-DIACYLGLUCOSAMINE HYDROLASE"/>
    <property type="match status" value="1"/>
</dbReference>
<dbReference type="Gene3D" id="3.60.21.10">
    <property type="match status" value="1"/>
</dbReference>
<evidence type="ECO:0000256" key="3">
    <source>
        <dbReference type="ARBA" id="ARBA00022519"/>
    </source>
</evidence>
<keyword evidence="2 10" id="KW-0444">Lipid biosynthesis</keyword>
<dbReference type="NCBIfam" id="NF003743">
    <property type="entry name" value="PRK05340.1"/>
    <property type="match status" value="1"/>
</dbReference>
<dbReference type="InterPro" id="IPR004843">
    <property type="entry name" value="Calcineurin-like_PHP"/>
</dbReference>
<organism evidence="12 13">
    <name type="scientific">Thiospirillum jenense</name>
    <dbReference type="NCBI Taxonomy" id="1653858"/>
    <lineage>
        <taxon>Bacteria</taxon>
        <taxon>Pseudomonadati</taxon>
        <taxon>Pseudomonadota</taxon>
        <taxon>Gammaproteobacteria</taxon>
        <taxon>Chromatiales</taxon>
        <taxon>Chromatiaceae</taxon>
        <taxon>Thiospirillum</taxon>
    </lineage>
</organism>
<comment type="cofactor">
    <cofactor evidence="10">
        <name>Mn(2+)</name>
        <dbReference type="ChEBI" id="CHEBI:29035"/>
    </cofactor>
    <text evidence="10">Binds 2 Mn(2+) ions per subunit in a binuclear metal center.</text>
</comment>
<proteinExistence type="inferred from homology"/>
<keyword evidence="1 10" id="KW-1003">Cell membrane</keyword>
<reference evidence="12 13" key="1">
    <citation type="journal article" date="2020" name="Arch. Microbiol.">
        <title>The genome sequence of the giant phototrophic gammaproteobacterium Thiospirillum jenense gives insight into its physiological properties and phylogenetic relationships.</title>
        <authorList>
            <person name="Imhoff J.F."/>
            <person name="Meyer T.E."/>
            <person name="Kyndt J.A."/>
        </authorList>
    </citation>
    <scope>NUCLEOTIDE SEQUENCE [LARGE SCALE GENOMIC DNA]</scope>
    <source>
        <strain evidence="12 13">DSM 216</strain>
    </source>
</reference>
<comment type="catalytic activity">
    <reaction evidence="10">
        <text>UDP-2-N,3-O-bis[(3R)-3-hydroxytetradecanoyl]-alpha-D-glucosamine + H2O = 2-N,3-O-bis[(3R)-3-hydroxytetradecanoyl]-alpha-D-glucosaminyl 1-phosphate + UMP + 2 H(+)</text>
        <dbReference type="Rhea" id="RHEA:25213"/>
        <dbReference type="ChEBI" id="CHEBI:15377"/>
        <dbReference type="ChEBI" id="CHEBI:15378"/>
        <dbReference type="ChEBI" id="CHEBI:57865"/>
        <dbReference type="ChEBI" id="CHEBI:57957"/>
        <dbReference type="ChEBI" id="CHEBI:78847"/>
        <dbReference type="EC" id="3.6.1.54"/>
    </reaction>
</comment>
<keyword evidence="6 10" id="KW-0378">Hydrolase</keyword>
<keyword evidence="13" id="KW-1185">Reference proteome</keyword>
<name>A0A839HB85_9GAMM</name>
<dbReference type="CDD" id="cd07398">
    <property type="entry name" value="MPP_YbbF-LpxH"/>
    <property type="match status" value="1"/>
</dbReference>
<evidence type="ECO:0000313" key="13">
    <source>
        <dbReference type="Proteomes" id="UP000548632"/>
    </source>
</evidence>
<accession>A0A839HB85</accession>
<comment type="similarity">
    <text evidence="10">Belongs to the LpxH family.</text>
</comment>
<comment type="subcellular location">
    <subcellularLocation>
        <location evidence="10">Cell inner membrane</location>
        <topology evidence="10">Peripheral membrane protein</topology>
        <orientation evidence="10">Cytoplasmic side</orientation>
    </subcellularLocation>
</comment>
<protein>
    <recommendedName>
        <fullName evidence="10">UDP-2,3-diacylglucosamine hydrolase</fullName>
        <ecNumber evidence="10">3.6.1.54</ecNumber>
    </recommendedName>
    <alternativeName>
        <fullName evidence="10">UDP-2,3-diacylglucosamine diphosphatase</fullName>
    </alternativeName>
</protein>
<feature type="binding site" evidence="10">
    <location>
        <position position="115"/>
    </location>
    <ligand>
        <name>Mn(2+)</name>
        <dbReference type="ChEBI" id="CHEBI:29035"/>
        <label>2</label>
    </ligand>
</feature>
<keyword evidence="8 10" id="KW-0472">Membrane</keyword>
<sequence>MTQAIFIADLHLTPQRPQALRLFQFFLQHRARRAAAVYILGDLFDTWIGDDDVNTHYDAVRQALRDFTKSGRACYLMRGNRDFLIGQRFAAATGCILVNDPWRIEINDEPVLLTHGDLLCTDDVAYQKFRRRIRHPIIKWLFLRQSLTRRQRIAADYRRRGQLATAMKSLEIMDVNQLAVEAMMTAHQVTHLIHGHTHRPGDYYFTQAQHAIQRRVLADWHDDCGELLVTDAGQWWREIIQQPTGAVEYHQSSE</sequence>
<comment type="caution">
    <text evidence="10">Lacks conserved residue(s) required for the propagation of feature annotation.</text>
</comment>
<keyword evidence="3 10" id="KW-0997">Cell inner membrane</keyword>
<keyword evidence="4 10" id="KW-0441">Lipid A biosynthesis</keyword>
<feature type="binding site" evidence="10">
    <location>
        <begin position="80"/>
        <end position="81"/>
    </location>
    <ligand>
        <name>substrate</name>
    </ligand>
</feature>
<dbReference type="Pfam" id="PF00149">
    <property type="entry name" value="Metallophos"/>
    <property type="match status" value="1"/>
</dbReference>
<evidence type="ECO:0000259" key="11">
    <source>
        <dbReference type="Pfam" id="PF00149"/>
    </source>
</evidence>
<feature type="binding site" evidence="10">
    <location>
        <position position="42"/>
    </location>
    <ligand>
        <name>Mn(2+)</name>
        <dbReference type="ChEBI" id="CHEBI:29035"/>
        <label>2</label>
    </ligand>
</feature>
<dbReference type="EC" id="3.6.1.54" evidence="10"/>
<dbReference type="EMBL" id="JABVCQ010000016">
    <property type="protein sequence ID" value="MBB1126273.1"/>
    <property type="molecule type" value="Genomic_DNA"/>
</dbReference>
<evidence type="ECO:0000256" key="5">
    <source>
        <dbReference type="ARBA" id="ARBA00022723"/>
    </source>
</evidence>
<dbReference type="HAMAP" id="MF_00575">
    <property type="entry name" value="LpxH"/>
    <property type="match status" value="1"/>
</dbReference>
<dbReference type="SUPFAM" id="SSF56300">
    <property type="entry name" value="Metallo-dependent phosphatases"/>
    <property type="match status" value="1"/>
</dbReference>
<gene>
    <name evidence="10" type="primary">lpxH</name>
    <name evidence="12" type="ORF">HUK38_08515</name>
</gene>
<dbReference type="InterPro" id="IPR029052">
    <property type="entry name" value="Metallo-depent_PP-like"/>
</dbReference>
<keyword evidence="7 10" id="KW-0443">Lipid metabolism</keyword>
<dbReference type="InterPro" id="IPR043461">
    <property type="entry name" value="LpxH-like"/>
</dbReference>
<dbReference type="GO" id="GO:0005737">
    <property type="term" value="C:cytoplasm"/>
    <property type="evidence" value="ECO:0007669"/>
    <property type="project" value="InterPro"/>
</dbReference>